<dbReference type="AlphaFoldDB" id="X1REZ8"/>
<accession>X1REZ8</accession>
<name>X1REZ8_9ZZZZ</name>
<protein>
    <submittedName>
        <fullName evidence="1">Uncharacterized protein</fullName>
    </submittedName>
</protein>
<evidence type="ECO:0000313" key="1">
    <source>
        <dbReference type="EMBL" id="GAI65556.1"/>
    </source>
</evidence>
<dbReference type="EMBL" id="BARW01004677">
    <property type="protein sequence ID" value="GAI65556.1"/>
    <property type="molecule type" value="Genomic_DNA"/>
</dbReference>
<comment type="caution">
    <text evidence="1">The sequence shown here is derived from an EMBL/GenBank/DDBJ whole genome shotgun (WGS) entry which is preliminary data.</text>
</comment>
<reference evidence="1" key="1">
    <citation type="journal article" date="2014" name="Front. Microbiol.">
        <title>High frequency of phylogenetically diverse reductive dehalogenase-homologous genes in deep subseafloor sedimentary metagenomes.</title>
        <authorList>
            <person name="Kawai M."/>
            <person name="Futagami T."/>
            <person name="Toyoda A."/>
            <person name="Takaki Y."/>
            <person name="Nishi S."/>
            <person name="Hori S."/>
            <person name="Arai W."/>
            <person name="Tsubouchi T."/>
            <person name="Morono Y."/>
            <person name="Uchiyama I."/>
            <person name="Ito T."/>
            <person name="Fujiyama A."/>
            <person name="Inagaki F."/>
            <person name="Takami H."/>
        </authorList>
    </citation>
    <scope>NUCLEOTIDE SEQUENCE</scope>
    <source>
        <strain evidence="1">Expedition CK06-06</strain>
    </source>
</reference>
<proteinExistence type="predicted"/>
<gene>
    <name evidence="1" type="ORF">S12H4_10764</name>
</gene>
<organism evidence="1">
    <name type="scientific">marine sediment metagenome</name>
    <dbReference type="NCBI Taxonomy" id="412755"/>
    <lineage>
        <taxon>unclassified sequences</taxon>
        <taxon>metagenomes</taxon>
        <taxon>ecological metagenomes</taxon>
    </lineage>
</organism>
<sequence>MKTNVSQYDFERAFVDMGRSDNFSYEGLNALYDWLCEMDDDCGTETELDVIALCCEFSEYDNFAEFQDNYTDCPDCYIQTVRWINDRTTYIEIPNTNRFIIQDF</sequence>